<feature type="region of interest" description="Disordered" evidence="1">
    <location>
        <begin position="233"/>
        <end position="259"/>
    </location>
</feature>
<proteinExistence type="predicted"/>
<name>A0A369JUB8_HYPMA</name>
<reference evidence="2" key="1">
    <citation type="submission" date="2018-04" db="EMBL/GenBank/DDBJ databases">
        <title>Whole genome sequencing of Hypsizygus marmoreus.</title>
        <authorList>
            <person name="Choi I.-G."/>
            <person name="Min B."/>
            <person name="Kim J.-G."/>
            <person name="Kim S."/>
            <person name="Oh Y.-L."/>
            <person name="Kong W.-S."/>
            <person name="Park H."/>
            <person name="Jeong J."/>
            <person name="Song E.-S."/>
        </authorList>
    </citation>
    <scope>NUCLEOTIDE SEQUENCE [LARGE SCALE GENOMIC DNA]</scope>
    <source>
        <strain evidence="2">51987-8</strain>
    </source>
</reference>
<dbReference type="OrthoDB" id="10006572at2759"/>
<keyword evidence="3" id="KW-1185">Reference proteome</keyword>
<dbReference type="AlphaFoldDB" id="A0A369JUB8"/>
<accession>A0A369JUB8</accession>
<dbReference type="InParanoid" id="A0A369JUB8"/>
<protein>
    <submittedName>
        <fullName evidence="2">Uncharacterized protein</fullName>
    </submittedName>
</protein>
<feature type="compositionally biased region" description="Polar residues" evidence="1">
    <location>
        <begin position="243"/>
        <end position="259"/>
    </location>
</feature>
<gene>
    <name evidence="2" type="ORF">Hypma_008783</name>
</gene>
<feature type="compositionally biased region" description="Low complexity" evidence="1">
    <location>
        <begin position="233"/>
        <end position="242"/>
    </location>
</feature>
<dbReference type="EMBL" id="LUEZ02000045">
    <property type="protein sequence ID" value="RDB24127.1"/>
    <property type="molecule type" value="Genomic_DNA"/>
</dbReference>
<evidence type="ECO:0000256" key="1">
    <source>
        <dbReference type="SAM" id="MobiDB-lite"/>
    </source>
</evidence>
<dbReference type="STRING" id="39966.A0A369JUB8"/>
<sequence length="348" mass="38074">MPRKTCISSHHASGNRTCTKSNDVAILTVLMEGAKITPPFNGDIELECAEIPSQLSQNIVLFVTLINVPDFVRKKTGVILSKAILRNRANILAKHCLSHSAAANRTAGLCQNAPSTSKKPSDADVICPLTVEPVFLSQPAQMTGVPEKSMSRRRLALNIPILQRHLSFASHRNSRLISSPDASPHDFFLSMAELPITPTGQILHTPSYPPALIRQDSRMSPFHKGNVRPWSSLFSSESPLEPTQLSPQQSHTPGSSSPSLQILTRRLSLAAPPEASPVHLPRRLSYSHTFSRNLSPIAQSPLAHCPIYDKSLASPLSIRTQHWIHHSPIHENLGGMYFVLPASPSLKV</sequence>
<dbReference type="Proteomes" id="UP000076154">
    <property type="component" value="Unassembled WGS sequence"/>
</dbReference>
<comment type="caution">
    <text evidence="2">The sequence shown here is derived from an EMBL/GenBank/DDBJ whole genome shotgun (WGS) entry which is preliminary data.</text>
</comment>
<evidence type="ECO:0000313" key="2">
    <source>
        <dbReference type="EMBL" id="RDB24127.1"/>
    </source>
</evidence>
<evidence type="ECO:0000313" key="3">
    <source>
        <dbReference type="Proteomes" id="UP000076154"/>
    </source>
</evidence>
<organism evidence="2 3">
    <name type="scientific">Hypsizygus marmoreus</name>
    <name type="common">White beech mushroom</name>
    <name type="synonym">Agaricus marmoreus</name>
    <dbReference type="NCBI Taxonomy" id="39966"/>
    <lineage>
        <taxon>Eukaryota</taxon>
        <taxon>Fungi</taxon>
        <taxon>Dikarya</taxon>
        <taxon>Basidiomycota</taxon>
        <taxon>Agaricomycotina</taxon>
        <taxon>Agaricomycetes</taxon>
        <taxon>Agaricomycetidae</taxon>
        <taxon>Agaricales</taxon>
        <taxon>Tricholomatineae</taxon>
        <taxon>Lyophyllaceae</taxon>
        <taxon>Hypsizygus</taxon>
    </lineage>
</organism>